<dbReference type="RefSeq" id="WP_087069922.1">
    <property type="nucleotide sequence ID" value="NZ_CAUPFC010000004.1"/>
</dbReference>
<keyword evidence="4" id="KW-1185">Reference proteome</keyword>
<proteinExistence type="predicted"/>
<dbReference type="GeneID" id="92813565"/>
<organism evidence="2 5">
    <name type="scientific">Actinotignum timonense</name>
    <dbReference type="NCBI Taxonomy" id="1870995"/>
    <lineage>
        <taxon>Bacteria</taxon>
        <taxon>Bacillati</taxon>
        <taxon>Actinomycetota</taxon>
        <taxon>Actinomycetes</taxon>
        <taxon>Actinomycetales</taxon>
        <taxon>Actinomycetaceae</taxon>
        <taxon>Actinotignum</taxon>
    </lineage>
</organism>
<evidence type="ECO:0000313" key="2">
    <source>
        <dbReference type="EMBL" id="MDY5140096.1"/>
    </source>
</evidence>
<keyword evidence="1" id="KW-0812">Transmembrane</keyword>
<evidence type="ECO:0000256" key="1">
    <source>
        <dbReference type="SAM" id="Phobius"/>
    </source>
</evidence>
<keyword evidence="1" id="KW-1133">Transmembrane helix</keyword>
<protein>
    <recommendedName>
        <fullName evidence="6">DUF3188 domain-containing protein</fullName>
    </recommendedName>
</protein>
<dbReference type="Proteomes" id="UP001284901">
    <property type="component" value="Unassembled WGS sequence"/>
</dbReference>
<feature type="transmembrane region" description="Helical" evidence="1">
    <location>
        <begin position="43"/>
        <end position="63"/>
    </location>
</feature>
<sequence>MKDWRALAVGVLKALVVAAIGGGVAFLTVTLLNRIFPPATPNALAPAIVVAVLLFLSSLRSILRNDGGSAGTKRRSSRR</sequence>
<evidence type="ECO:0000313" key="4">
    <source>
        <dbReference type="Proteomes" id="UP001284901"/>
    </source>
</evidence>
<accession>A0AAW9HJ68</accession>
<keyword evidence="1" id="KW-0472">Membrane</keyword>
<dbReference type="AlphaFoldDB" id="A0AAW9HJ68"/>
<evidence type="ECO:0000313" key="3">
    <source>
        <dbReference type="EMBL" id="MDY5146195.1"/>
    </source>
</evidence>
<dbReference type="EMBL" id="JAWNFY010000009">
    <property type="protein sequence ID" value="MDY5146195.1"/>
    <property type="molecule type" value="Genomic_DNA"/>
</dbReference>
<name>A0AAW9HJ68_9ACTO</name>
<comment type="caution">
    <text evidence="2">The sequence shown here is derived from an EMBL/GenBank/DDBJ whole genome shotgun (WGS) entry which is preliminary data.</text>
</comment>
<feature type="transmembrane region" description="Helical" evidence="1">
    <location>
        <begin position="7"/>
        <end position="31"/>
    </location>
</feature>
<dbReference type="Proteomes" id="UP001288320">
    <property type="component" value="Unassembled WGS sequence"/>
</dbReference>
<dbReference type="EMBL" id="JAWNFV010000003">
    <property type="protein sequence ID" value="MDY5140096.1"/>
    <property type="molecule type" value="Genomic_DNA"/>
</dbReference>
<reference evidence="2 4" key="1">
    <citation type="submission" date="2023-10" db="EMBL/GenBank/DDBJ databases">
        <title>Whole Genome based description of the genera Actinobaculum and Actinotignum reveals a complex phylogenetic relationship within the species included in the genus Actinotignum.</title>
        <authorList>
            <person name="Jensen C.S."/>
            <person name="Dargis R."/>
            <person name="Kemp M."/>
            <person name="Christensen J.J."/>
        </authorList>
    </citation>
    <scope>NUCLEOTIDE SEQUENCE</scope>
    <source>
        <strain evidence="3 4">SLA_B089</strain>
        <strain evidence="2">SLA_B245</strain>
    </source>
</reference>
<gene>
    <name evidence="2" type="ORF">R6G74_02025</name>
    <name evidence="3" type="ORF">R6P33_04055</name>
</gene>
<evidence type="ECO:0008006" key="6">
    <source>
        <dbReference type="Google" id="ProtNLM"/>
    </source>
</evidence>
<evidence type="ECO:0000313" key="5">
    <source>
        <dbReference type="Proteomes" id="UP001288320"/>
    </source>
</evidence>